<protein>
    <submittedName>
        <fullName evidence="2">Uncharacterized protein</fullName>
    </submittedName>
</protein>
<feature type="transmembrane region" description="Helical" evidence="1">
    <location>
        <begin position="6"/>
        <end position="29"/>
    </location>
</feature>
<dbReference type="Gene3D" id="1.20.120.1630">
    <property type="match status" value="1"/>
</dbReference>
<dbReference type="GO" id="GO:0016020">
    <property type="term" value="C:membrane"/>
    <property type="evidence" value="ECO:0007669"/>
    <property type="project" value="TreeGrafter"/>
</dbReference>
<feature type="transmembrane region" description="Helical" evidence="1">
    <location>
        <begin position="195"/>
        <end position="215"/>
    </location>
</feature>
<dbReference type="PROSITE" id="PS50244">
    <property type="entry name" value="S5A_REDUCTASE"/>
    <property type="match status" value="1"/>
</dbReference>
<accession>A5G2B5</accession>
<proteinExistence type="predicted"/>
<feature type="transmembrane region" description="Helical" evidence="1">
    <location>
        <begin position="68"/>
        <end position="86"/>
    </location>
</feature>
<reference evidence="2 3" key="1">
    <citation type="submission" date="2007-05" db="EMBL/GenBank/DDBJ databases">
        <title>Complete sequence of chromosome of Acidiphilium cryptum JF-5.</title>
        <authorList>
            <consortium name="US DOE Joint Genome Institute"/>
            <person name="Copeland A."/>
            <person name="Lucas S."/>
            <person name="Lapidus A."/>
            <person name="Barry K."/>
            <person name="Detter J.C."/>
            <person name="Glavina del Rio T."/>
            <person name="Hammon N."/>
            <person name="Israni S."/>
            <person name="Dalin E."/>
            <person name="Tice H."/>
            <person name="Pitluck S."/>
            <person name="Sims D."/>
            <person name="Brettin T."/>
            <person name="Bruce D."/>
            <person name="Han C."/>
            <person name="Schmutz J."/>
            <person name="Larimer F."/>
            <person name="Land M."/>
            <person name="Hauser L."/>
            <person name="Kyrpides N."/>
            <person name="Kim E."/>
            <person name="Magnuson T."/>
            <person name="Richardson P."/>
        </authorList>
    </citation>
    <scope>NUCLEOTIDE SEQUENCE [LARGE SCALE GENOMIC DNA]</scope>
    <source>
        <strain evidence="2 3">JF-5</strain>
    </source>
</reference>
<dbReference type="PANTHER" id="PTHR32251">
    <property type="entry name" value="3-OXO-5-ALPHA-STEROID 4-DEHYDROGENASE"/>
    <property type="match status" value="1"/>
</dbReference>
<keyword evidence="1" id="KW-0812">Transmembrane</keyword>
<sequence>MNVLLMAYPALALTLLLFLMLVMAGAWAAQRATRNSGWVDVFWTFGTGIAGAVGALVPLGTAAPARRLLVAALVLVWAGRLGGYILRRTAAIRHEDARYARFRAEWGARFERRMFGLLMIQAAVAWLLALAVTLAASNPYPLAPGLTLAGLAVFAGSVAGEGLADRQMHAFRADPANRGKVCARGLWAWSRHPNYFFEILVWLAYPLIGLAGPWWPGLAGLAAPLFMYWLLAKVSGVPPLEREMLASRGDAYRDYQARVSPIVPWPPRRRG</sequence>
<dbReference type="Proteomes" id="UP000000245">
    <property type="component" value="Chromosome"/>
</dbReference>
<keyword evidence="1" id="KW-0472">Membrane</keyword>
<feature type="transmembrane region" description="Helical" evidence="1">
    <location>
        <begin position="41"/>
        <end position="62"/>
    </location>
</feature>
<keyword evidence="1" id="KW-1133">Transmembrane helix</keyword>
<dbReference type="InterPro" id="IPR010721">
    <property type="entry name" value="UstE-like"/>
</dbReference>
<dbReference type="EMBL" id="CP000697">
    <property type="protein sequence ID" value="ABQ31997.1"/>
    <property type="molecule type" value="Genomic_DNA"/>
</dbReference>
<dbReference type="KEGG" id="acr:Acry_2806"/>
<dbReference type="eggNOG" id="COG3752">
    <property type="taxonomic scope" value="Bacteria"/>
</dbReference>
<dbReference type="Pfam" id="PF06966">
    <property type="entry name" value="DUF1295"/>
    <property type="match status" value="1"/>
</dbReference>
<dbReference type="PANTHER" id="PTHR32251:SF17">
    <property type="entry name" value="STEROID 5-ALPHA REDUCTASE C-TERMINAL DOMAIN-CONTAINING PROTEIN"/>
    <property type="match status" value="1"/>
</dbReference>
<evidence type="ECO:0000313" key="3">
    <source>
        <dbReference type="Proteomes" id="UP000000245"/>
    </source>
</evidence>
<dbReference type="STRING" id="349163.Acry_2806"/>
<name>A5G2B5_ACICJ</name>
<evidence type="ECO:0000256" key="1">
    <source>
        <dbReference type="SAM" id="Phobius"/>
    </source>
</evidence>
<evidence type="ECO:0000313" key="2">
    <source>
        <dbReference type="EMBL" id="ABQ31997.1"/>
    </source>
</evidence>
<dbReference type="HOGENOM" id="CLU_043418_3_1_5"/>
<feature type="transmembrane region" description="Helical" evidence="1">
    <location>
        <begin position="115"/>
        <end position="136"/>
    </location>
</feature>
<keyword evidence="3" id="KW-1185">Reference proteome</keyword>
<dbReference type="AlphaFoldDB" id="A5G2B5"/>
<feature type="transmembrane region" description="Helical" evidence="1">
    <location>
        <begin position="142"/>
        <end position="164"/>
    </location>
</feature>
<organism evidence="2 3">
    <name type="scientific">Acidiphilium cryptum (strain JF-5)</name>
    <dbReference type="NCBI Taxonomy" id="349163"/>
    <lineage>
        <taxon>Bacteria</taxon>
        <taxon>Pseudomonadati</taxon>
        <taxon>Pseudomonadota</taxon>
        <taxon>Alphaproteobacteria</taxon>
        <taxon>Acetobacterales</taxon>
        <taxon>Acidocellaceae</taxon>
        <taxon>Acidiphilium</taxon>
    </lineage>
</organism>
<gene>
    <name evidence="2" type="ordered locus">Acry_2806</name>
</gene>